<organism evidence="6 7">
    <name type="scientific">Sporotomaculum syntrophicum</name>
    <dbReference type="NCBI Taxonomy" id="182264"/>
    <lineage>
        <taxon>Bacteria</taxon>
        <taxon>Bacillati</taxon>
        <taxon>Bacillota</taxon>
        <taxon>Clostridia</taxon>
        <taxon>Eubacteriales</taxon>
        <taxon>Desulfallaceae</taxon>
        <taxon>Sporotomaculum</taxon>
    </lineage>
</organism>
<accession>A0A9D2WR14</accession>
<proteinExistence type="predicted"/>
<dbReference type="PROSITE" id="PS50110">
    <property type="entry name" value="RESPONSE_REGULATORY"/>
    <property type="match status" value="1"/>
</dbReference>
<evidence type="ECO:0000256" key="2">
    <source>
        <dbReference type="ARBA" id="ARBA00022553"/>
    </source>
</evidence>
<dbReference type="PANTHER" id="PTHR44591">
    <property type="entry name" value="STRESS RESPONSE REGULATOR PROTEIN 1"/>
    <property type="match status" value="1"/>
</dbReference>
<dbReference type="OrthoDB" id="9808843at2"/>
<feature type="modified residue" description="4-aspartylphosphate" evidence="4">
    <location>
        <position position="56"/>
    </location>
</feature>
<dbReference type="AlphaFoldDB" id="A0A9D2WR14"/>
<evidence type="ECO:0000259" key="5">
    <source>
        <dbReference type="PROSITE" id="PS50110"/>
    </source>
</evidence>
<dbReference type="SUPFAM" id="SSF52172">
    <property type="entry name" value="CheY-like"/>
    <property type="match status" value="1"/>
</dbReference>
<evidence type="ECO:0000256" key="4">
    <source>
        <dbReference type="PROSITE-ProRule" id="PRU00169"/>
    </source>
</evidence>
<dbReference type="GO" id="GO:0000160">
    <property type="term" value="P:phosphorelay signal transduction system"/>
    <property type="evidence" value="ECO:0007669"/>
    <property type="project" value="InterPro"/>
</dbReference>
<dbReference type="InterPro" id="IPR011006">
    <property type="entry name" value="CheY-like_superfamily"/>
</dbReference>
<feature type="domain" description="Response regulatory" evidence="5">
    <location>
        <begin position="7"/>
        <end position="122"/>
    </location>
</feature>
<gene>
    <name evidence="6" type="primary">spo0F_1</name>
    <name evidence="6" type="ORF">SPSYN_00733</name>
</gene>
<dbReference type="RefSeq" id="WP_161821139.1">
    <property type="nucleotide sequence ID" value="NZ_LSRS01000002.1"/>
</dbReference>
<protein>
    <recommendedName>
        <fullName evidence="1">Stage 0 sporulation protein A homolog</fullName>
    </recommendedName>
</protein>
<name>A0A9D2WR14_9FIRM</name>
<comment type="caution">
    <text evidence="6">The sequence shown here is derived from an EMBL/GenBank/DDBJ whole genome shotgun (WGS) entry which is preliminary data.</text>
</comment>
<dbReference type="PANTHER" id="PTHR44591:SF3">
    <property type="entry name" value="RESPONSE REGULATORY DOMAIN-CONTAINING PROTEIN"/>
    <property type="match status" value="1"/>
</dbReference>
<dbReference type="Gene3D" id="3.40.50.2300">
    <property type="match status" value="1"/>
</dbReference>
<evidence type="ECO:0000256" key="3">
    <source>
        <dbReference type="ARBA" id="ARBA00024867"/>
    </source>
</evidence>
<dbReference type="Pfam" id="PF00072">
    <property type="entry name" value="Response_reg"/>
    <property type="match status" value="1"/>
</dbReference>
<dbReference type="InterPro" id="IPR050595">
    <property type="entry name" value="Bact_response_regulator"/>
</dbReference>
<sequence length="129" mass="14485">MPGQNYDLLIVDDQAGLRRLIFEALIDDGYLIDQAANGLDALEKLSRNKYRLILLDVKMPGMNGLETLREIRKLDSDVPVVMMTAYSELEMLQETDAGAKPVQHINKPFDLDDLRCLVQGYLSTNCVIG</sequence>
<evidence type="ECO:0000313" key="7">
    <source>
        <dbReference type="Proteomes" id="UP000798488"/>
    </source>
</evidence>
<dbReference type="SMART" id="SM00448">
    <property type="entry name" value="REC"/>
    <property type="match status" value="1"/>
</dbReference>
<keyword evidence="2 4" id="KW-0597">Phosphoprotein</keyword>
<dbReference type="EMBL" id="LSRS01000002">
    <property type="protein sequence ID" value="KAF1085995.1"/>
    <property type="molecule type" value="Genomic_DNA"/>
</dbReference>
<dbReference type="Proteomes" id="UP000798488">
    <property type="component" value="Unassembled WGS sequence"/>
</dbReference>
<dbReference type="InterPro" id="IPR001789">
    <property type="entry name" value="Sig_transdc_resp-reg_receiver"/>
</dbReference>
<dbReference type="GO" id="GO:0016740">
    <property type="term" value="F:transferase activity"/>
    <property type="evidence" value="ECO:0007669"/>
    <property type="project" value="UniProtKB-KW"/>
</dbReference>
<evidence type="ECO:0000313" key="6">
    <source>
        <dbReference type="EMBL" id="KAF1085995.1"/>
    </source>
</evidence>
<keyword evidence="6" id="KW-0808">Transferase</keyword>
<evidence type="ECO:0000256" key="1">
    <source>
        <dbReference type="ARBA" id="ARBA00018672"/>
    </source>
</evidence>
<keyword evidence="7" id="KW-1185">Reference proteome</keyword>
<comment type="function">
    <text evidence="3">May play the central regulatory role in sporulation. It may be an element of the effector pathway responsible for the activation of sporulation genes in response to nutritional stress. Spo0A may act in concert with spo0H (a sigma factor) to control the expression of some genes that are critical to the sporulation process.</text>
</comment>
<reference evidence="6" key="1">
    <citation type="submission" date="2016-02" db="EMBL/GenBank/DDBJ databases">
        <title>Draft Genome Sequence of Sporotomaculum syntrophicum Strain FB, a Syntrophic Benzoate Degrader.</title>
        <authorList>
            <person name="Nobu M.K."/>
            <person name="Narihiro T."/>
            <person name="Qiu Y.-L."/>
            <person name="Ohashi A."/>
            <person name="Liu W.-T."/>
            <person name="Yuji S."/>
        </authorList>
    </citation>
    <scope>NUCLEOTIDE SEQUENCE</scope>
    <source>
        <strain evidence="6">FB</strain>
    </source>
</reference>